<evidence type="ECO:0000313" key="3">
    <source>
        <dbReference type="Proteomes" id="UP000077852"/>
    </source>
</evidence>
<comment type="caution">
    <text evidence="2">The sequence shown here is derived from an EMBL/GenBank/DDBJ whole genome shotgun (WGS) entry which is preliminary data.</text>
</comment>
<name>A0AA91DSP8_VARPD</name>
<proteinExistence type="inferred from homology"/>
<organism evidence="2 3">
    <name type="scientific">Variovorax paradoxus</name>
    <dbReference type="NCBI Taxonomy" id="34073"/>
    <lineage>
        <taxon>Bacteria</taxon>
        <taxon>Pseudomonadati</taxon>
        <taxon>Pseudomonadota</taxon>
        <taxon>Betaproteobacteria</taxon>
        <taxon>Burkholderiales</taxon>
        <taxon>Comamonadaceae</taxon>
        <taxon>Variovorax</taxon>
    </lineage>
</organism>
<evidence type="ECO:0000256" key="1">
    <source>
        <dbReference type="ARBA" id="ARBA00006987"/>
    </source>
</evidence>
<dbReference type="InterPro" id="IPR042100">
    <property type="entry name" value="Bug_dom1"/>
</dbReference>
<reference evidence="2 3" key="1">
    <citation type="submission" date="2016-03" db="EMBL/GenBank/DDBJ databases">
        <title>Genome sequence of Variovorax paradoxus KB5.</title>
        <authorList>
            <person name="Jeong H."/>
            <person name="Hong C.E."/>
            <person name="Jo S.H."/>
            <person name="Park J.M."/>
        </authorList>
    </citation>
    <scope>NUCLEOTIDE SEQUENCE [LARGE SCALE GENOMIC DNA]</scope>
    <source>
        <strain evidence="2 3">KB5</strain>
    </source>
</reference>
<dbReference type="PANTHER" id="PTHR42928">
    <property type="entry name" value="TRICARBOXYLATE-BINDING PROTEIN"/>
    <property type="match status" value="1"/>
</dbReference>
<dbReference type="PROSITE" id="PS51318">
    <property type="entry name" value="TAT"/>
    <property type="match status" value="1"/>
</dbReference>
<dbReference type="Pfam" id="PF03401">
    <property type="entry name" value="TctC"/>
    <property type="match status" value="1"/>
</dbReference>
<dbReference type="InterPro" id="IPR006311">
    <property type="entry name" value="TAT_signal"/>
</dbReference>
<protein>
    <submittedName>
        <fullName evidence="2">MFS transporter</fullName>
    </submittedName>
</protein>
<comment type="similarity">
    <text evidence="1">Belongs to the UPF0065 (bug) family.</text>
</comment>
<dbReference type="EMBL" id="LVHG01000024">
    <property type="protein sequence ID" value="OAK66504.1"/>
    <property type="molecule type" value="Genomic_DNA"/>
</dbReference>
<dbReference type="SUPFAM" id="SSF53850">
    <property type="entry name" value="Periplasmic binding protein-like II"/>
    <property type="match status" value="1"/>
</dbReference>
<dbReference type="CDD" id="cd07012">
    <property type="entry name" value="PBP2_Bug_TTT"/>
    <property type="match status" value="1"/>
</dbReference>
<accession>A0AA91DSP8</accession>
<sequence>MSGRGALAPGVTRRSVLSAVVLGAAGTLAAGPWRGAGAAEAWPTKPVRIIVPFAPGGGADGSARVLAEVLAPQLGQAVIVENKPGAGSAIGVAAALQSRDGHTLLMGSNSMVINPALNPKLTYDVARDFDAIGMVSQQPLVLVVPAESKAMTVADLVAQAKAQPGKLSAGNSGTGTLAHLTAELFAQETGTSLVSVPYKGESALMPDLISGLVSMGFLNLPSVIVHIRSGRLRALAVSSAQPVAELQNVPTFRSLKLQSLEVEGWATLVAPRGSIPPEGLARLEKLLAAALQSDAVKKRFTALSLEPFTSGREATARYLKAEGSRWSEVVKSRGIQLEN</sequence>
<gene>
    <name evidence="2" type="ORF">A3K87_07400</name>
</gene>
<dbReference type="Gene3D" id="3.40.190.150">
    <property type="entry name" value="Bordetella uptake gene, domain 1"/>
    <property type="match status" value="1"/>
</dbReference>
<dbReference type="InterPro" id="IPR005064">
    <property type="entry name" value="BUG"/>
</dbReference>
<dbReference type="PANTHER" id="PTHR42928:SF5">
    <property type="entry name" value="BLR1237 PROTEIN"/>
    <property type="match status" value="1"/>
</dbReference>
<evidence type="ECO:0000313" key="2">
    <source>
        <dbReference type="EMBL" id="OAK66504.1"/>
    </source>
</evidence>
<dbReference type="AlphaFoldDB" id="A0AA91DSP8"/>
<dbReference type="PIRSF" id="PIRSF017082">
    <property type="entry name" value="YflP"/>
    <property type="match status" value="1"/>
</dbReference>
<dbReference type="Proteomes" id="UP000077852">
    <property type="component" value="Unassembled WGS sequence"/>
</dbReference>
<dbReference type="Gene3D" id="3.40.190.10">
    <property type="entry name" value="Periplasmic binding protein-like II"/>
    <property type="match status" value="1"/>
</dbReference>